<name>A0AAD7U8U5_9STRA</name>
<evidence type="ECO:0000259" key="1">
    <source>
        <dbReference type="Pfam" id="PF08457"/>
    </source>
</evidence>
<evidence type="ECO:0000313" key="2">
    <source>
        <dbReference type="EMBL" id="KAJ8600009.1"/>
    </source>
</evidence>
<dbReference type="Pfam" id="PF08457">
    <property type="entry name" value="Sfi1"/>
    <property type="match status" value="1"/>
</dbReference>
<dbReference type="AlphaFoldDB" id="A0AAD7U8U5"/>
<dbReference type="EMBL" id="JAQMWT010000531">
    <property type="protein sequence ID" value="KAJ8600009.1"/>
    <property type="molecule type" value="Genomic_DNA"/>
</dbReference>
<protein>
    <recommendedName>
        <fullName evidence="1">Sfi1 spindle body domain-containing protein</fullName>
    </recommendedName>
</protein>
<organism evidence="2 3">
    <name type="scientific">Chrysophaeum taylorii</name>
    <dbReference type="NCBI Taxonomy" id="2483200"/>
    <lineage>
        <taxon>Eukaryota</taxon>
        <taxon>Sar</taxon>
        <taxon>Stramenopiles</taxon>
        <taxon>Ochrophyta</taxon>
        <taxon>Pelagophyceae</taxon>
        <taxon>Pelagomonadales</taxon>
        <taxon>Pelagomonadaceae</taxon>
        <taxon>Chrysophaeum</taxon>
    </lineage>
</organism>
<gene>
    <name evidence="2" type="ORF">CTAYLR_001848</name>
</gene>
<reference evidence="2" key="1">
    <citation type="submission" date="2023-01" db="EMBL/GenBank/DDBJ databases">
        <title>Metagenome sequencing of chrysophaentin producing Chrysophaeum taylorii.</title>
        <authorList>
            <person name="Davison J."/>
            <person name="Bewley C."/>
        </authorList>
    </citation>
    <scope>NUCLEOTIDE SEQUENCE</scope>
    <source>
        <strain evidence="2">NIES-1699</strain>
    </source>
</reference>
<proteinExistence type="predicted"/>
<dbReference type="Proteomes" id="UP001230188">
    <property type="component" value="Unassembled WGS sequence"/>
</dbReference>
<feature type="domain" description="Sfi1 spindle body" evidence="1">
    <location>
        <begin position="174"/>
        <end position="312"/>
    </location>
</feature>
<dbReference type="InterPro" id="IPR013665">
    <property type="entry name" value="Sfi1_dom"/>
</dbReference>
<keyword evidence="3" id="KW-1185">Reference proteome</keyword>
<sequence length="359" mass="42671">MRRRPRTVLRGSILYDLDVHADWRRRLNKRPSPPYDEARAFYVDLQARRLRQSGVKNTGFYAILFRRKSPDDDDDDDDDHRRVLFGSRESRMRRMQLRARANTSRVVLVSWRDFVARSKRSKDLLARHVLGLERRFYYCWRWFARVERRVRRALERVHGRNMRTHFETWSDFRACRAFLRQILRSWRQAKVDASKQRVQVASFMSRSSMLRNFEAWHTIVRHEIDARRFAKRRIRRTLSSCFQSWLDYLGLMRHVQAAASQFLGSCLSAHFDAWARFAALAGRARRYLSRIQGRQLQRIFAAFHDQARLDRLDRLGLMDPSRSSAVLSAFYAVLLPDVCQAAVAPLRVFATTTVEPRGY</sequence>
<accession>A0AAD7U8U5</accession>
<evidence type="ECO:0000313" key="3">
    <source>
        <dbReference type="Proteomes" id="UP001230188"/>
    </source>
</evidence>
<comment type="caution">
    <text evidence="2">The sequence shown here is derived from an EMBL/GenBank/DDBJ whole genome shotgun (WGS) entry which is preliminary data.</text>
</comment>